<dbReference type="InterPro" id="IPR006073">
    <property type="entry name" value="GTP-bd"/>
</dbReference>
<keyword evidence="4" id="KW-1003">Cell membrane</keyword>
<evidence type="ECO:0000256" key="8">
    <source>
        <dbReference type="ARBA" id="ARBA00023134"/>
    </source>
</evidence>
<dbReference type="Pfam" id="PF02421">
    <property type="entry name" value="FeoB_N"/>
    <property type="match status" value="1"/>
</dbReference>
<keyword evidence="5 13" id="KW-0812">Transmembrane</keyword>
<dbReference type="EMBL" id="WNVM01000002">
    <property type="protein sequence ID" value="MDZ5008221.1"/>
    <property type="molecule type" value="Genomic_DNA"/>
</dbReference>
<keyword evidence="7 13" id="KW-1133">Transmembrane helix</keyword>
<comment type="function">
    <text evidence="1 13">Probable transporter of a GTP-driven Fe(2+) uptake system.</text>
</comment>
<protein>
    <recommendedName>
        <fullName evidence="10 13">Ferrous iron transport protein B</fullName>
    </recommendedName>
</protein>
<dbReference type="GO" id="GO:0015093">
    <property type="term" value="F:ferrous iron transmembrane transporter activity"/>
    <property type="evidence" value="ECO:0007669"/>
    <property type="project" value="UniProtKB-UniRule"/>
</dbReference>
<keyword evidence="3 13" id="KW-0813">Transport</keyword>
<dbReference type="InterPro" id="IPR003373">
    <property type="entry name" value="Fe2_transport_prot-B"/>
</dbReference>
<dbReference type="GO" id="GO:0005886">
    <property type="term" value="C:plasma membrane"/>
    <property type="evidence" value="ECO:0007669"/>
    <property type="project" value="UniProtKB-SubCell"/>
</dbReference>
<evidence type="ECO:0000256" key="1">
    <source>
        <dbReference type="ARBA" id="ARBA00003926"/>
    </source>
</evidence>
<feature type="transmembrane region" description="Helical" evidence="13">
    <location>
        <begin position="313"/>
        <end position="335"/>
    </location>
</feature>
<evidence type="ECO:0000256" key="11">
    <source>
        <dbReference type="PIRSR" id="PIRSR603373-1"/>
    </source>
</evidence>
<dbReference type="PANTHER" id="PTHR43185:SF2">
    <property type="entry name" value="FERROUS IRON TRANSPORT PROTEIN B"/>
    <property type="match status" value="1"/>
</dbReference>
<dbReference type="Proteomes" id="UP001292368">
    <property type="component" value="Unassembled WGS sequence"/>
</dbReference>
<feature type="transmembrane region" description="Helical" evidence="13">
    <location>
        <begin position="640"/>
        <end position="662"/>
    </location>
</feature>
<sequence>MSLNKNSTGINLLSKDKSKGNTKEDYVVALAGNPNVGKSTVFNALTGLNQHTGNWPGKTVAKAEGYYEFKDSTIKIVDLPGTYSLLSNSEEEEIARDYICFNDPDIVVVVADATSLERNLNLFIQISEITDKAILCVNLTDEAEKRNIKIDLDLLSKELNANLVSSSARNGIGIEELKEAIFREITLKDSKKNAINYDSPIEKAIEEIEIILDEALEVPKRKKRWIALRILEGNTSILKSLYNKYNIQEKYINMISKIKDELNKNYKDQSVEDIIIKTIIKEAERIENKVVKGGEEYTDTQRKIDKILVSKSTGIPIMIMTLLVVLWITITLANYPSEMLANMFAHGEIYIRDFFSGLNLPSWISGILIDGIYVTLAWVISVMLPPMAIFFPMFTLLEDLGYLPRIAFNLDKCFKKCCACGKQALTMCMGLGCNAAGIIGCRIINSPRERIIAILTNAFMPCNGRFPMLISIAAIFIGGISVGIKESFISALTVTVVIILGVLMTLLVSKILSKTILKGMPSNFILELPPYRKPQVGKVIVRSIFDRTLYVLGRAIAIAAPAGAVIWIFSNIMIGDASILTICADYLSPLANAIGVDGYILMAFILGLPANEIVMPIIIMSYLRATTMLELDNLYELKELLVANGWTILTAINVMILCLMHYPCGTTLWTIKKETKSFKWTALSFLIPTVAGIVICFITTQLWRLFA</sequence>
<evidence type="ECO:0000256" key="5">
    <source>
        <dbReference type="ARBA" id="ARBA00022692"/>
    </source>
</evidence>
<dbReference type="Pfam" id="PF17910">
    <property type="entry name" value="FeoB_Cyto"/>
    <property type="match status" value="1"/>
</dbReference>
<dbReference type="InterPro" id="IPR011640">
    <property type="entry name" value="Fe2_transport_prot_B_C"/>
</dbReference>
<dbReference type="Pfam" id="PF07664">
    <property type="entry name" value="FeoB_C"/>
    <property type="match status" value="1"/>
</dbReference>
<comment type="similarity">
    <text evidence="13">Belongs to the TRAFAC class TrmE-Era-EngA-EngB-Septin-like GTPase superfamily. FeoB GTPase (TC 9.A.8) family.</text>
</comment>
<dbReference type="Gene3D" id="3.40.50.300">
    <property type="entry name" value="P-loop containing nucleotide triphosphate hydrolases"/>
    <property type="match status" value="1"/>
</dbReference>
<accession>A0AAW9IQ33</accession>
<keyword evidence="9 13" id="KW-0472">Membrane</keyword>
<keyword evidence="13" id="KW-0408">Iron</keyword>
<comment type="subcellular location">
    <subcellularLocation>
        <location evidence="2 13">Cell membrane</location>
        <topology evidence="2 13">Multi-pass membrane protein</topology>
    </subcellularLocation>
</comment>
<evidence type="ECO:0000313" key="15">
    <source>
        <dbReference type="EMBL" id="MDZ5008221.1"/>
    </source>
</evidence>
<evidence type="ECO:0000256" key="6">
    <source>
        <dbReference type="ARBA" id="ARBA00022741"/>
    </source>
</evidence>
<dbReference type="PROSITE" id="PS51711">
    <property type="entry name" value="G_FEOB"/>
    <property type="match status" value="1"/>
</dbReference>
<feature type="transmembrane region" description="Helical" evidence="13">
    <location>
        <begin position="466"/>
        <end position="484"/>
    </location>
</feature>
<dbReference type="CDD" id="cd01879">
    <property type="entry name" value="FeoB"/>
    <property type="match status" value="1"/>
</dbReference>
<proteinExistence type="inferred from homology"/>
<comment type="caution">
    <text evidence="15">The sequence shown here is derived from an EMBL/GenBank/DDBJ whole genome shotgun (WGS) entry which is preliminary data.</text>
</comment>
<feature type="transmembrane region" description="Helical" evidence="13">
    <location>
        <begin position="599"/>
        <end position="619"/>
    </location>
</feature>
<feature type="domain" description="FeoB-type G" evidence="14">
    <location>
        <begin position="25"/>
        <end position="187"/>
    </location>
</feature>
<feature type="transmembrane region" description="Helical" evidence="13">
    <location>
        <begin position="548"/>
        <end position="569"/>
    </location>
</feature>
<dbReference type="PANTHER" id="PTHR43185">
    <property type="entry name" value="FERROUS IRON TRANSPORT PROTEIN B"/>
    <property type="match status" value="1"/>
</dbReference>
<dbReference type="InterPro" id="IPR011642">
    <property type="entry name" value="Gate_dom"/>
</dbReference>
<evidence type="ECO:0000313" key="16">
    <source>
        <dbReference type="Proteomes" id="UP001292368"/>
    </source>
</evidence>
<dbReference type="Pfam" id="PF07670">
    <property type="entry name" value="Gate"/>
    <property type="match status" value="2"/>
</dbReference>
<evidence type="ECO:0000256" key="4">
    <source>
        <dbReference type="ARBA" id="ARBA00022475"/>
    </source>
</evidence>
<evidence type="ECO:0000256" key="12">
    <source>
        <dbReference type="PIRSR" id="PIRSR603373-2"/>
    </source>
</evidence>
<dbReference type="SUPFAM" id="SSF52540">
    <property type="entry name" value="P-loop containing nucleoside triphosphate hydrolases"/>
    <property type="match status" value="1"/>
</dbReference>
<evidence type="ECO:0000256" key="9">
    <source>
        <dbReference type="ARBA" id="ARBA00023136"/>
    </source>
</evidence>
<evidence type="ECO:0000256" key="13">
    <source>
        <dbReference type="RuleBase" id="RU362098"/>
    </source>
</evidence>
<evidence type="ECO:0000256" key="7">
    <source>
        <dbReference type="ARBA" id="ARBA00022989"/>
    </source>
</evidence>
<organism evidence="15 16">
    <name type="scientific">Clostridium perfringens</name>
    <dbReference type="NCBI Taxonomy" id="1502"/>
    <lineage>
        <taxon>Bacteria</taxon>
        <taxon>Bacillati</taxon>
        <taxon>Bacillota</taxon>
        <taxon>Clostridia</taxon>
        <taxon>Eubacteriales</taxon>
        <taxon>Clostridiaceae</taxon>
        <taxon>Clostridium</taxon>
    </lineage>
</organism>
<feature type="binding site" evidence="12">
    <location>
        <position position="47"/>
    </location>
    <ligand>
        <name>Mg(2+)</name>
        <dbReference type="ChEBI" id="CHEBI:18420"/>
        <label>2</label>
    </ligand>
</feature>
<dbReference type="RefSeq" id="WP_322381451.1">
    <property type="nucleotide sequence ID" value="NZ_WNVJ01000002.1"/>
</dbReference>
<dbReference type="GO" id="GO:0005525">
    <property type="term" value="F:GTP binding"/>
    <property type="evidence" value="ECO:0007669"/>
    <property type="project" value="UniProtKB-KW"/>
</dbReference>
<feature type="transmembrane region" description="Helical" evidence="13">
    <location>
        <begin position="682"/>
        <end position="703"/>
    </location>
</feature>
<feature type="binding site" evidence="11">
    <location>
        <begin position="78"/>
        <end position="81"/>
    </location>
    <ligand>
        <name>GTP</name>
        <dbReference type="ChEBI" id="CHEBI:37565"/>
        <label>1</label>
    </ligand>
</feature>
<evidence type="ECO:0000256" key="3">
    <source>
        <dbReference type="ARBA" id="ARBA00022448"/>
    </source>
</evidence>
<evidence type="ECO:0000259" key="14">
    <source>
        <dbReference type="PROSITE" id="PS51711"/>
    </source>
</evidence>
<dbReference type="AlphaFoldDB" id="A0AAW9IQ33"/>
<dbReference type="FunFam" id="3.40.50.300:FF:000969">
    <property type="entry name" value="Ferrous iron transporter B"/>
    <property type="match status" value="1"/>
</dbReference>
<feature type="transmembrane region" description="Helical" evidence="13">
    <location>
        <begin position="363"/>
        <end position="384"/>
    </location>
</feature>
<dbReference type="GO" id="GO:0046872">
    <property type="term" value="F:metal ion binding"/>
    <property type="evidence" value="ECO:0007669"/>
    <property type="project" value="UniProtKB-KW"/>
</dbReference>
<feature type="binding site" evidence="11">
    <location>
        <begin position="32"/>
        <end position="39"/>
    </location>
    <ligand>
        <name>GTP</name>
        <dbReference type="ChEBI" id="CHEBI:37565"/>
        <label>1</label>
    </ligand>
</feature>
<evidence type="ECO:0000256" key="10">
    <source>
        <dbReference type="NCBIfam" id="TIGR00437"/>
    </source>
</evidence>
<feature type="binding site" evidence="12">
    <location>
        <position position="44"/>
    </location>
    <ligand>
        <name>Mg(2+)</name>
        <dbReference type="ChEBI" id="CHEBI:18420"/>
        <label>2</label>
    </ligand>
</feature>
<keyword evidence="8 11" id="KW-0342">GTP-binding</keyword>
<keyword evidence="13" id="KW-0406">Ion transport</keyword>
<keyword evidence="6 11" id="KW-0547">Nucleotide-binding</keyword>
<feature type="transmembrane region" description="Helical" evidence="13">
    <location>
        <begin position="490"/>
        <end position="512"/>
    </location>
</feature>
<dbReference type="NCBIfam" id="TIGR00437">
    <property type="entry name" value="feoB"/>
    <property type="match status" value="1"/>
</dbReference>
<keyword evidence="12" id="KW-0460">Magnesium</keyword>
<dbReference type="InterPro" id="IPR027417">
    <property type="entry name" value="P-loop_NTPase"/>
</dbReference>
<dbReference type="InterPro" id="IPR050860">
    <property type="entry name" value="FeoB_GTPase"/>
</dbReference>
<dbReference type="InterPro" id="IPR030389">
    <property type="entry name" value="G_FEOB_dom"/>
</dbReference>
<gene>
    <name evidence="15" type="primary">feoB</name>
    <name evidence="15" type="ORF">GNF77_04705</name>
</gene>
<dbReference type="InterPro" id="IPR041069">
    <property type="entry name" value="FeoB_Cyto"/>
</dbReference>
<reference evidence="15" key="1">
    <citation type="submission" date="2019-11" db="EMBL/GenBank/DDBJ databases">
        <title>Characterization of Clostridium perfringens isolates from swine manure treated agricultural soils.</title>
        <authorList>
            <person name="Wushke S.T."/>
        </authorList>
    </citation>
    <scope>NUCLEOTIDE SEQUENCE</scope>
    <source>
        <strain evidence="15">V2</strain>
    </source>
</reference>
<feature type="binding site" evidence="12">
    <location>
        <position position="43"/>
    </location>
    <ligand>
        <name>Mg(2+)</name>
        <dbReference type="ChEBI" id="CHEBI:18420"/>
        <label>2</label>
    </ligand>
</feature>
<dbReference type="PRINTS" id="PR00326">
    <property type="entry name" value="GTP1OBG"/>
</dbReference>
<keyword evidence="12" id="KW-0479">Metal-binding</keyword>
<keyword evidence="13" id="KW-0410">Iron transport</keyword>
<feature type="binding site" evidence="12">
    <location>
        <position position="46"/>
    </location>
    <ligand>
        <name>Mg(2+)</name>
        <dbReference type="ChEBI" id="CHEBI:18420"/>
        <label>2</label>
    </ligand>
</feature>
<evidence type="ECO:0000256" key="2">
    <source>
        <dbReference type="ARBA" id="ARBA00004651"/>
    </source>
</evidence>
<feature type="binding site" evidence="11">
    <location>
        <begin position="138"/>
        <end position="141"/>
    </location>
    <ligand>
        <name>GTP</name>
        <dbReference type="ChEBI" id="CHEBI:37565"/>
        <label>1</label>
    </ligand>
</feature>
<dbReference type="Gene3D" id="1.10.287.1770">
    <property type="match status" value="1"/>
</dbReference>
<name>A0AAW9IQ33_CLOPF</name>